<dbReference type="InterPro" id="IPR000073">
    <property type="entry name" value="AB_hydrolase_1"/>
</dbReference>
<gene>
    <name evidence="5" type="ORF">ACFO5Q_17100</name>
</gene>
<dbReference type="InterPro" id="IPR005945">
    <property type="entry name" value="Pro_imino_pep"/>
</dbReference>
<evidence type="ECO:0000259" key="4">
    <source>
        <dbReference type="Pfam" id="PF00561"/>
    </source>
</evidence>
<protein>
    <submittedName>
        <fullName evidence="5">Proline iminopeptidase-family hydrolase</fullName>
    </submittedName>
</protein>
<dbReference type="GO" id="GO:0016787">
    <property type="term" value="F:hydrolase activity"/>
    <property type="evidence" value="ECO:0007669"/>
    <property type="project" value="UniProtKB-KW"/>
</dbReference>
<dbReference type="InterPro" id="IPR029058">
    <property type="entry name" value="AB_hydrolase_fold"/>
</dbReference>
<comment type="similarity">
    <text evidence="1 3">Belongs to the peptidase S33 family.</text>
</comment>
<reference evidence="6" key="1">
    <citation type="journal article" date="2019" name="Int. J. Syst. Evol. Microbiol.">
        <title>The Global Catalogue of Microorganisms (GCM) 10K type strain sequencing project: providing services to taxonomists for standard genome sequencing and annotation.</title>
        <authorList>
            <consortium name="The Broad Institute Genomics Platform"/>
            <consortium name="The Broad Institute Genome Sequencing Center for Infectious Disease"/>
            <person name="Wu L."/>
            <person name="Ma J."/>
        </authorList>
    </citation>
    <scope>NUCLEOTIDE SEQUENCE [LARGE SCALE GENOMIC DNA]</scope>
    <source>
        <strain evidence="6">CGMCC 1.15304</strain>
    </source>
</reference>
<evidence type="ECO:0000313" key="6">
    <source>
        <dbReference type="Proteomes" id="UP001595776"/>
    </source>
</evidence>
<keyword evidence="2 3" id="KW-0378">Hydrolase</keyword>
<comment type="caution">
    <text evidence="5">The sequence shown here is derived from an EMBL/GenBank/DDBJ whole genome shotgun (WGS) entry which is preliminary data.</text>
</comment>
<dbReference type="PIRSF" id="PIRSF005539">
    <property type="entry name" value="Pept_S33_TRI_F1"/>
    <property type="match status" value="1"/>
</dbReference>
<dbReference type="Proteomes" id="UP001595776">
    <property type="component" value="Unassembled WGS sequence"/>
</dbReference>
<dbReference type="NCBIfam" id="TIGR01250">
    <property type="entry name" value="pro_imino_pep_2"/>
    <property type="match status" value="1"/>
</dbReference>
<feature type="domain" description="AB hydrolase-1" evidence="4">
    <location>
        <begin position="65"/>
        <end position="290"/>
    </location>
</feature>
<dbReference type="PANTHER" id="PTHR43798">
    <property type="entry name" value="MONOACYLGLYCEROL LIPASE"/>
    <property type="match status" value="1"/>
</dbReference>
<proteinExistence type="inferred from homology"/>
<dbReference type="EMBL" id="JBHSCR010000033">
    <property type="protein sequence ID" value="MFC4349570.1"/>
    <property type="molecule type" value="Genomic_DNA"/>
</dbReference>
<dbReference type="InterPro" id="IPR050266">
    <property type="entry name" value="AB_hydrolase_sf"/>
</dbReference>
<evidence type="ECO:0000256" key="3">
    <source>
        <dbReference type="PIRNR" id="PIRNR005539"/>
    </source>
</evidence>
<dbReference type="SUPFAM" id="SSF53474">
    <property type="entry name" value="alpha/beta-Hydrolases"/>
    <property type="match status" value="1"/>
</dbReference>
<dbReference type="PANTHER" id="PTHR43798:SF33">
    <property type="entry name" value="HYDROLASE, PUTATIVE (AFU_ORTHOLOGUE AFUA_2G14860)-RELATED"/>
    <property type="match status" value="1"/>
</dbReference>
<dbReference type="Pfam" id="PF00561">
    <property type="entry name" value="Abhydrolase_1"/>
    <property type="match status" value="1"/>
</dbReference>
<evidence type="ECO:0000313" key="5">
    <source>
        <dbReference type="EMBL" id="MFC4349570.1"/>
    </source>
</evidence>
<organism evidence="5 6">
    <name type="scientific">Kordiimonas lipolytica</name>
    <dbReference type="NCBI Taxonomy" id="1662421"/>
    <lineage>
        <taxon>Bacteria</taxon>
        <taxon>Pseudomonadati</taxon>
        <taxon>Pseudomonadota</taxon>
        <taxon>Alphaproteobacteria</taxon>
        <taxon>Kordiimonadales</taxon>
        <taxon>Kordiimonadaceae</taxon>
        <taxon>Kordiimonas</taxon>
    </lineage>
</organism>
<dbReference type="Gene3D" id="3.40.50.1820">
    <property type="entry name" value="alpha/beta hydrolase"/>
    <property type="match status" value="1"/>
</dbReference>
<dbReference type="InterPro" id="IPR002410">
    <property type="entry name" value="Peptidase_S33"/>
</dbReference>
<keyword evidence="6" id="KW-1185">Reference proteome</keyword>
<sequence>MNAPSANPKTSVPERKPDDIIRVRLVEGYDVVAYSFGAGDDVLFCANGGPGLPCDYVRDSHSVMADRGFRVVAWDQLGCGQSDRPEDASLWTLERYVAEAEQVRKVLELGKVHFLGQSWGTWMGTEYALTHQEKLKSLILANGNCNIPHLVRELNRLREALGPETVAMMQRHEAEGTLDHPEYQAAITILNYRHVCRLDEWPAAVNRSLEDWNMGPYMTMQGPNEFTYTGNMKDWNRIPDMHRITVPVLLLSGLYDELTPAGTAEMHHALPNSEVRIFKNSSHMPFFEEPEAYFDCLETFLRKVS</sequence>
<dbReference type="RefSeq" id="WP_068147180.1">
    <property type="nucleotide sequence ID" value="NZ_JBHSCR010000033.1"/>
</dbReference>
<accession>A0ABV8UG24</accession>
<evidence type="ECO:0000256" key="2">
    <source>
        <dbReference type="ARBA" id="ARBA00022801"/>
    </source>
</evidence>
<evidence type="ECO:0000256" key="1">
    <source>
        <dbReference type="ARBA" id="ARBA00010088"/>
    </source>
</evidence>
<name>A0ABV8UG24_9PROT</name>
<dbReference type="PRINTS" id="PR00793">
    <property type="entry name" value="PROAMNOPTASE"/>
</dbReference>